<evidence type="ECO:0000313" key="10">
    <source>
        <dbReference type="EMBL" id="CAI6091127.1"/>
    </source>
</evidence>
<feature type="transmembrane region" description="Helical" evidence="8">
    <location>
        <begin position="278"/>
        <end position="297"/>
    </location>
</feature>
<feature type="transmembrane region" description="Helical" evidence="8">
    <location>
        <begin position="481"/>
        <end position="501"/>
    </location>
</feature>
<feature type="domain" description="Amino acid permease/ SLC12A" evidence="9">
    <location>
        <begin position="48"/>
        <end position="506"/>
    </location>
</feature>
<evidence type="ECO:0000256" key="8">
    <source>
        <dbReference type="SAM" id="Phobius"/>
    </source>
</evidence>
<reference evidence="10" key="1">
    <citation type="submission" date="2023-01" db="EMBL/GenBank/DDBJ databases">
        <authorList>
            <person name="Piombo E."/>
        </authorList>
    </citation>
    <scope>NUCLEOTIDE SEQUENCE</scope>
</reference>
<keyword evidence="11" id="KW-1185">Reference proteome</keyword>
<feature type="transmembrane region" description="Helical" evidence="8">
    <location>
        <begin position="447"/>
        <end position="469"/>
    </location>
</feature>
<dbReference type="FunFam" id="1.20.1740.10:FF:000006">
    <property type="entry name" value="General amino acid permease"/>
    <property type="match status" value="1"/>
</dbReference>
<evidence type="ECO:0000256" key="5">
    <source>
        <dbReference type="ARBA" id="ARBA00022989"/>
    </source>
</evidence>
<dbReference type="InterPro" id="IPR004841">
    <property type="entry name" value="AA-permease/SLC12A_dom"/>
</dbReference>
<keyword evidence="3 8" id="KW-0812">Transmembrane</keyword>
<evidence type="ECO:0000256" key="6">
    <source>
        <dbReference type="ARBA" id="ARBA00023136"/>
    </source>
</evidence>
<feature type="transmembrane region" description="Helical" evidence="8">
    <location>
        <begin position="228"/>
        <end position="251"/>
    </location>
</feature>
<dbReference type="GO" id="GO:0016020">
    <property type="term" value="C:membrane"/>
    <property type="evidence" value="ECO:0007669"/>
    <property type="project" value="UniProtKB-SubCell"/>
</dbReference>
<evidence type="ECO:0000256" key="1">
    <source>
        <dbReference type="ARBA" id="ARBA00004141"/>
    </source>
</evidence>
<evidence type="ECO:0000256" key="4">
    <source>
        <dbReference type="ARBA" id="ARBA00022970"/>
    </source>
</evidence>
<feature type="transmembrane region" description="Helical" evidence="8">
    <location>
        <begin position="190"/>
        <end position="208"/>
    </location>
</feature>
<feature type="transmembrane region" description="Helical" evidence="8">
    <location>
        <begin position="130"/>
        <end position="151"/>
    </location>
</feature>
<sequence length="542" mass="58848">MNTKNFYPMEEATQKEEHGPDVEAAVSHSPACIVDANGQLKRGLKERHVQFIAIGGTIGVGLFLNIGSALATGGPLSLFLGYCFTSFGIWAMMQGVGEMASLLPLPGMIAQSCSRFVDPALGFAIGWNQWYNCAIAIAGETSGAVILIQFWSDINPAAWISIVLAVIFVLNFVAVSIYGEAEFVFASIKIITIIGLLILGLVIDLGGAPNHDRLGFRYWIHPGAMREYIAGGATGRFLGLFSTLVSAVYAFGGAEQVAVAAGETRNPTCNIPKAIRRVLWRLVLFYVLTSFMVGLLVPYNDSDLVNGTGVRQSPWLIAIKSAGIPVLPHILNAVLISSAASSGNANLYTGSRYLYALAQQGQAPAVLLKCNKRGVPLYCVAITASLGLLAYMSVSSAASDVFHWLTSLVTISYLLTWTCLCFAYTRFRRALLYHNVDRKSLPFRGPLQPYISWAGAGFFSIVLLFNGFAVFTQGNWNARDFVSAYIGIPFFAALFIGCKVAKKTKMVPISEIDIYTGRVTEEEGEITPQNRNMVQKFFSKLL</sequence>
<comment type="subcellular location">
    <subcellularLocation>
        <location evidence="1">Membrane</location>
        <topology evidence="1">Multi-pass membrane protein</topology>
    </subcellularLocation>
</comment>
<dbReference type="PIRSF" id="PIRSF006060">
    <property type="entry name" value="AA_transporter"/>
    <property type="match status" value="1"/>
</dbReference>
<keyword evidence="6 8" id="KW-0472">Membrane</keyword>
<dbReference type="EMBL" id="CABFNP030001086">
    <property type="protein sequence ID" value="CAI6091127.1"/>
    <property type="molecule type" value="Genomic_DNA"/>
</dbReference>
<dbReference type="AlphaFoldDB" id="A0AA35Q486"/>
<dbReference type="Proteomes" id="UP001160390">
    <property type="component" value="Unassembled WGS sequence"/>
</dbReference>
<name>A0AA35Q486_9HYPO</name>
<dbReference type="InterPro" id="IPR050524">
    <property type="entry name" value="APC_YAT"/>
</dbReference>
<evidence type="ECO:0000259" key="9">
    <source>
        <dbReference type="Pfam" id="PF00324"/>
    </source>
</evidence>
<dbReference type="PANTHER" id="PTHR43341">
    <property type="entry name" value="AMINO ACID PERMEASE"/>
    <property type="match status" value="1"/>
</dbReference>
<proteinExistence type="predicted"/>
<dbReference type="Gene3D" id="1.20.1740.10">
    <property type="entry name" value="Amino acid/polyamine transporter I"/>
    <property type="match status" value="1"/>
</dbReference>
<feature type="transmembrane region" description="Helical" evidence="8">
    <location>
        <begin position="404"/>
        <end position="427"/>
    </location>
</feature>
<evidence type="ECO:0000256" key="7">
    <source>
        <dbReference type="SAM" id="MobiDB-lite"/>
    </source>
</evidence>
<dbReference type="GO" id="GO:0015171">
    <property type="term" value="F:amino acid transmembrane transporter activity"/>
    <property type="evidence" value="ECO:0007669"/>
    <property type="project" value="TreeGrafter"/>
</dbReference>
<feature type="transmembrane region" description="Helical" evidence="8">
    <location>
        <begin position="157"/>
        <end position="178"/>
    </location>
</feature>
<gene>
    <name evidence="10" type="ORF">CCHLO57077_00018840</name>
</gene>
<feature type="transmembrane region" description="Helical" evidence="8">
    <location>
        <begin position="377"/>
        <end position="398"/>
    </location>
</feature>
<dbReference type="Pfam" id="PF00324">
    <property type="entry name" value="AA_permease"/>
    <property type="match status" value="1"/>
</dbReference>
<evidence type="ECO:0000256" key="3">
    <source>
        <dbReference type="ARBA" id="ARBA00022692"/>
    </source>
</evidence>
<feature type="transmembrane region" description="Helical" evidence="8">
    <location>
        <begin position="51"/>
        <end position="70"/>
    </location>
</feature>
<evidence type="ECO:0000313" key="11">
    <source>
        <dbReference type="Proteomes" id="UP001160390"/>
    </source>
</evidence>
<comment type="caution">
    <text evidence="10">The sequence shown here is derived from an EMBL/GenBank/DDBJ whole genome shotgun (WGS) entry which is preliminary data.</text>
</comment>
<feature type="region of interest" description="Disordered" evidence="7">
    <location>
        <begin position="1"/>
        <end position="20"/>
    </location>
</feature>
<protein>
    <recommendedName>
        <fullName evidence="9">Amino acid permease/ SLC12A domain-containing protein</fullName>
    </recommendedName>
</protein>
<dbReference type="PANTHER" id="PTHR43341:SF39">
    <property type="entry name" value="AMINO ACID TRANSPORTER (EUROFUNG)-RELATED"/>
    <property type="match status" value="1"/>
</dbReference>
<accession>A0AA35Q486</accession>
<evidence type="ECO:0000256" key="2">
    <source>
        <dbReference type="ARBA" id="ARBA00022448"/>
    </source>
</evidence>
<keyword evidence="2" id="KW-0813">Transport</keyword>
<dbReference type="InterPro" id="IPR004840">
    <property type="entry name" value="Amino_acid_permease_CS"/>
</dbReference>
<feature type="transmembrane region" description="Helical" evidence="8">
    <location>
        <begin position="317"/>
        <end position="336"/>
    </location>
</feature>
<keyword evidence="5 8" id="KW-1133">Transmembrane helix</keyword>
<organism evidence="10 11">
    <name type="scientific">Clonostachys chloroleuca</name>
    <dbReference type="NCBI Taxonomy" id="1926264"/>
    <lineage>
        <taxon>Eukaryota</taxon>
        <taxon>Fungi</taxon>
        <taxon>Dikarya</taxon>
        <taxon>Ascomycota</taxon>
        <taxon>Pezizomycotina</taxon>
        <taxon>Sordariomycetes</taxon>
        <taxon>Hypocreomycetidae</taxon>
        <taxon>Hypocreales</taxon>
        <taxon>Bionectriaceae</taxon>
        <taxon>Clonostachys</taxon>
    </lineage>
</organism>
<dbReference type="PROSITE" id="PS00218">
    <property type="entry name" value="AMINO_ACID_PERMEASE_1"/>
    <property type="match status" value="1"/>
</dbReference>
<keyword evidence="4" id="KW-0029">Amino-acid transport</keyword>